<protein>
    <submittedName>
        <fullName evidence="1">PPOX class F420-dependent oxidoreductase</fullName>
    </submittedName>
</protein>
<organism evidence="1 2">
    <name type="scientific">Rhodococcus sacchari</name>
    <dbReference type="NCBI Taxonomy" id="2962047"/>
    <lineage>
        <taxon>Bacteria</taxon>
        <taxon>Bacillati</taxon>
        <taxon>Actinomycetota</taxon>
        <taxon>Actinomycetes</taxon>
        <taxon>Mycobacteriales</taxon>
        <taxon>Nocardiaceae</taxon>
        <taxon>Rhodococcus</taxon>
    </lineage>
</organism>
<dbReference type="Proteomes" id="UP001156484">
    <property type="component" value="Chromosome"/>
</dbReference>
<reference evidence="1" key="1">
    <citation type="submission" date="2022-10" db="EMBL/GenBank/DDBJ databases">
        <title>Rhodococcus ferula Z13 complete genome.</title>
        <authorList>
            <person name="Long X."/>
            <person name="Zang M."/>
        </authorList>
    </citation>
    <scope>NUCLEOTIDE SEQUENCE</scope>
    <source>
        <strain evidence="1">Z13</strain>
    </source>
</reference>
<evidence type="ECO:0000313" key="1">
    <source>
        <dbReference type="EMBL" id="UYP19516.1"/>
    </source>
</evidence>
<gene>
    <name evidence="1" type="ORF">OED52_02815</name>
</gene>
<dbReference type="EMBL" id="CP107551">
    <property type="protein sequence ID" value="UYP19516.1"/>
    <property type="molecule type" value="Genomic_DNA"/>
</dbReference>
<evidence type="ECO:0000313" key="2">
    <source>
        <dbReference type="Proteomes" id="UP001156484"/>
    </source>
</evidence>
<name>A0ACD4DHR9_9NOCA</name>
<sequence>MARIARADRVGRDELLEFLRPRHRAVLSTLRADGTPQVSPVTCGVDEEGRIVVSTYPERAKTRNIRRDPQVTLCVLSDDFDGPYVQVDGQAEVLDMPEALDGLVEYYRCIAGEHPDWDEYREAMAKQGKSLIRIRIDRWGPVATGGFPPGWLPA</sequence>
<accession>A0ACD4DHR9</accession>
<keyword evidence="2" id="KW-1185">Reference proteome</keyword>
<proteinExistence type="predicted"/>